<feature type="region of interest" description="Disordered" evidence="1">
    <location>
        <begin position="1"/>
        <end position="28"/>
    </location>
</feature>
<accession>A0ABR3BXB9</accession>
<evidence type="ECO:0000256" key="1">
    <source>
        <dbReference type="SAM" id="MobiDB-lite"/>
    </source>
</evidence>
<protein>
    <submittedName>
        <fullName evidence="2">Uncharacterized protein</fullName>
    </submittedName>
</protein>
<sequence length="102" mass="11409">MRYTEAAVDAPRRRTTATADTSPEDLPARNRPYLWRSSRLQHEAAVLCCVVTGFSCKTNSCEQTLDIFPLSHYSLTSLLVWHTPPTSNWPLSSAILRDGDSV</sequence>
<name>A0ABR3BXB9_9TREE</name>
<dbReference type="EMBL" id="ATAM02000003">
    <property type="protein sequence ID" value="KAL0252766.1"/>
    <property type="molecule type" value="Genomic_DNA"/>
</dbReference>
<organism evidence="2 3">
    <name type="scientific">Cryptococcus tetragattii IND107</name>
    <dbReference type="NCBI Taxonomy" id="1296105"/>
    <lineage>
        <taxon>Eukaryota</taxon>
        <taxon>Fungi</taxon>
        <taxon>Dikarya</taxon>
        <taxon>Basidiomycota</taxon>
        <taxon>Agaricomycotina</taxon>
        <taxon>Tremellomycetes</taxon>
        <taxon>Tremellales</taxon>
        <taxon>Cryptococcaceae</taxon>
        <taxon>Cryptococcus</taxon>
        <taxon>Cryptococcus gattii species complex</taxon>
    </lineage>
</organism>
<evidence type="ECO:0000313" key="3">
    <source>
        <dbReference type="Proteomes" id="UP000054399"/>
    </source>
</evidence>
<evidence type="ECO:0000313" key="2">
    <source>
        <dbReference type="EMBL" id="KAL0252766.1"/>
    </source>
</evidence>
<gene>
    <name evidence="2" type="ORF">I308_102158</name>
</gene>
<proteinExistence type="predicted"/>
<dbReference type="Proteomes" id="UP000054399">
    <property type="component" value="Unassembled WGS sequence"/>
</dbReference>
<dbReference type="GeneID" id="91989016"/>
<comment type="caution">
    <text evidence="2">The sequence shown here is derived from an EMBL/GenBank/DDBJ whole genome shotgun (WGS) entry which is preliminary data.</text>
</comment>
<reference evidence="3" key="1">
    <citation type="submission" date="2015-01" db="EMBL/GenBank/DDBJ databases">
        <title>The Genome Sequence of Cryptococcus gattii MMRL2647.</title>
        <authorList>
            <consortium name="The Broad Institute Genomics Platform"/>
            <person name="Cuomo C."/>
            <person name="Litvintseva A."/>
            <person name="Chen Y."/>
            <person name="Heitman J."/>
            <person name="Sun S."/>
            <person name="Springer D."/>
            <person name="Dromer F."/>
            <person name="Young S."/>
            <person name="Zeng Q."/>
            <person name="Gargeya S."/>
            <person name="Abouelleil A."/>
            <person name="Alvarado L."/>
            <person name="Chapman S.B."/>
            <person name="Gainer-Dewar J."/>
            <person name="Goldberg J."/>
            <person name="Griggs A."/>
            <person name="Gujja S."/>
            <person name="Hansen M."/>
            <person name="Howarth C."/>
            <person name="Imamovic A."/>
            <person name="Larimer J."/>
            <person name="Murphy C."/>
            <person name="Naylor J."/>
            <person name="Pearson M."/>
            <person name="Priest M."/>
            <person name="Roberts A."/>
            <person name="Saif S."/>
            <person name="Shea T."/>
            <person name="Sykes S."/>
            <person name="Wortman J."/>
            <person name="Nusbaum C."/>
            <person name="Birren B."/>
        </authorList>
    </citation>
    <scope>NUCLEOTIDE SEQUENCE [LARGE SCALE GENOMIC DNA]</scope>
    <source>
        <strain evidence="3">IND107</strain>
    </source>
</reference>
<dbReference type="RefSeq" id="XP_066615486.1">
    <property type="nucleotide sequence ID" value="XM_066756709.1"/>
</dbReference>
<keyword evidence="3" id="KW-1185">Reference proteome</keyword>
<reference evidence="2 3" key="2">
    <citation type="submission" date="2024-01" db="EMBL/GenBank/DDBJ databases">
        <title>Comparative genomics of Cryptococcus and Kwoniella reveals pathogenesis evolution and contrasting modes of karyotype evolution via chromosome fusion or intercentromeric recombination.</title>
        <authorList>
            <person name="Coelho M.A."/>
            <person name="David-Palma M."/>
            <person name="Shea T."/>
            <person name="Bowers K."/>
            <person name="Mcginley-Smith S."/>
            <person name="Mohammad A.W."/>
            <person name="Gnirke A."/>
            <person name="Yurkov A.M."/>
            <person name="Nowrousian M."/>
            <person name="Sun S."/>
            <person name="Cuomo C.A."/>
            <person name="Heitman J."/>
        </authorList>
    </citation>
    <scope>NUCLEOTIDE SEQUENCE [LARGE SCALE GENOMIC DNA]</scope>
    <source>
        <strain evidence="2 3">IND107</strain>
    </source>
</reference>